<dbReference type="AlphaFoldDB" id="A0A8D0GRP4"/>
<evidence type="ECO:0000313" key="6">
    <source>
        <dbReference type="Proteomes" id="UP000694392"/>
    </source>
</evidence>
<keyword evidence="3" id="KW-0812">Transmembrane</keyword>
<keyword evidence="3" id="KW-0472">Membrane</keyword>
<accession>A0A8D0GRP4</accession>
<dbReference type="SUPFAM" id="SSF56112">
    <property type="entry name" value="Protein kinase-like (PK-like)"/>
    <property type="match status" value="1"/>
</dbReference>
<sequence>MAGDVKRLTRMLLECNNSDKLCVVREYQNEVIIVPVFLVGIFVILLAVILWLRFRSWKTKPQEPQSVCPVPHSRNTSENEYIQLSETSVDSLLRAAALSLKELEIPRERIAPGSFELIHSGSFGGIYRAELEQTGSPGKTKTVILKTLQDSANIREVKDFLEKIKFHQSLGHHENMVELLGCCINQLPVYMILEDVSHGNLLNFLWTCRRDVMTMDGIPYDLTETQVYNVGQQIASALDFLQQKKLFHGDVAARNILIQRDFTAKLSGLGVAYETHTYGASSVTQVVPLKWQAPERLLKKPPNIKADMYGLIWGAPPFPEVPPSDILQHLQKRKIMKKPSSCHPTMYGIMKACWRWSATDRPSPAELLRRLQTALKSSNDQAVLQIPELVVPELYAGVAGIDAGSLTCDYTVL</sequence>
<evidence type="ECO:0000259" key="4">
    <source>
        <dbReference type="PROSITE" id="PS50011"/>
    </source>
</evidence>
<keyword evidence="1" id="KW-0547">Nucleotide-binding</keyword>
<gene>
    <name evidence="5" type="primary">STYK1</name>
</gene>
<proteinExistence type="predicted"/>
<dbReference type="GO" id="GO:0004714">
    <property type="term" value="F:transmembrane receptor protein tyrosine kinase activity"/>
    <property type="evidence" value="ECO:0007669"/>
    <property type="project" value="TreeGrafter"/>
</dbReference>
<dbReference type="InterPro" id="IPR000719">
    <property type="entry name" value="Prot_kinase_dom"/>
</dbReference>
<dbReference type="Ensembl" id="ENSSPUT00000013687.1">
    <property type="protein sequence ID" value="ENSSPUP00000012829.1"/>
    <property type="gene ID" value="ENSSPUG00000009872.1"/>
</dbReference>
<dbReference type="GO" id="GO:0007169">
    <property type="term" value="P:cell surface receptor protein tyrosine kinase signaling pathway"/>
    <property type="evidence" value="ECO:0007669"/>
    <property type="project" value="TreeGrafter"/>
</dbReference>
<keyword evidence="3" id="KW-1133">Transmembrane helix</keyword>
<dbReference type="GeneTree" id="ENSGT00940000157871"/>
<dbReference type="PANTHER" id="PTHR24416">
    <property type="entry name" value="TYROSINE-PROTEIN KINASE RECEPTOR"/>
    <property type="match status" value="1"/>
</dbReference>
<dbReference type="PROSITE" id="PS00109">
    <property type="entry name" value="PROTEIN_KINASE_TYR"/>
    <property type="match status" value="1"/>
</dbReference>
<name>A0A8D0GRP4_SPHPU</name>
<keyword evidence="2" id="KW-0067">ATP-binding</keyword>
<evidence type="ECO:0000313" key="5">
    <source>
        <dbReference type="Ensembl" id="ENSSPUP00000012829.1"/>
    </source>
</evidence>
<dbReference type="Gene3D" id="3.30.200.20">
    <property type="entry name" value="Phosphorylase Kinase, domain 1"/>
    <property type="match status" value="1"/>
</dbReference>
<dbReference type="GO" id="GO:0005886">
    <property type="term" value="C:plasma membrane"/>
    <property type="evidence" value="ECO:0007669"/>
    <property type="project" value="Ensembl"/>
</dbReference>
<evidence type="ECO:0000256" key="1">
    <source>
        <dbReference type="ARBA" id="ARBA00022741"/>
    </source>
</evidence>
<dbReference type="GO" id="GO:0005524">
    <property type="term" value="F:ATP binding"/>
    <property type="evidence" value="ECO:0007669"/>
    <property type="project" value="UniProtKB-KW"/>
</dbReference>
<dbReference type="Gene3D" id="1.10.510.10">
    <property type="entry name" value="Transferase(Phosphotransferase) domain 1"/>
    <property type="match status" value="1"/>
</dbReference>
<dbReference type="InterPro" id="IPR008266">
    <property type="entry name" value="Tyr_kinase_AS"/>
</dbReference>
<dbReference type="OMA" id="SCCQWKE"/>
<reference evidence="5" key="2">
    <citation type="submission" date="2025-09" db="UniProtKB">
        <authorList>
            <consortium name="Ensembl"/>
        </authorList>
    </citation>
    <scope>IDENTIFICATION</scope>
</reference>
<dbReference type="GO" id="GO:0043235">
    <property type="term" value="C:receptor complex"/>
    <property type="evidence" value="ECO:0007669"/>
    <property type="project" value="TreeGrafter"/>
</dbReference>
<dbReference type="InterPro" id="IPR011009">
    <property type="entry name" value="Kinase-like_dom_sf"/>
</dbReference>
<reference evidence="5" key="1">
    <citation type="submission" date="2025-08" db="UniProtKB">
        <authorList>
            <consortium name="Ensembl"/>
        </authorList>
    </citation>
    <scope>IDENTIFICATION</scope>
</reference>
<feature type="transmembrane region" description="Helical" evidence="3">
    <location>
        <begin position="31"/>
        <end position="52"/>
    </location>
</feature>
<keyword evidence="6" id="KW-1185">Reference proteome</keyword>
<evidence type="ECO:0000256" key="3">
    <source>
        <dbReference type="SAM" id="Phobius"/>
    </source>
</evidence>
<feature type="domain" description="Protein kinase" evidence="4">
    <location>
        <begin position="112"/>
        <end position="375"/>
    </location>
</feature>
<dbReference type="PRINTS" id="PR00109">
    <property type="entry name" value="TYRKINASE"/>
</dbReference>
<dbReference type="Pfam" id="PF07714">
    <property type="entry name" value="PK_Tyr_Ser-Thr"/>
    <property type="match status" value="1"/>
</dbReference>
<dbReference type="Proteomes" id="UP000694392">
    <property type="component" value="Unplaced"/>
</dbReference>
<dbReference type="FunFam" id="1.10.510.10:FF:000450">
    <property type="entry name" value="Tyrosine-protein kinase STYK1"/>
    <property type="match status" value="1"/>
</dbReference>
<dbReference type="PANTHER" id="PTHR24416:SF631">
    <property type="entry name" value="SERINE_THREONINE_TYROSINE KINASE 1"/>
    <property type="match status" value="1"/>
</dbReference>
<organism evidence="5 6">
    <name type="scientific">Sphenodon punctatus</name>
    <name type="common">Tuatara</name>
    <name type="synonym">Hatteria punctata</name>
    <dbReference type="NCBI Taxonomy" id="8508"/>
    <lineage>
        <taxon>Eukaryota</taxon>
        <taxon>Metazoa</taxon>
        <taxon>Chordata</taxon>
        <taxon>Craniata</taxon>
        <taxon>Vertebrata</taxon>
        <taxon>Euteleostomi</taxon>
        <taxon>Lepidosauria</taxon>
        <taxon>Sphenodontia</taxon>
        <taxon>Sphenodontidae</taxon>
        <taxon>Sphenodon</taxon>
    </lineage>
</organism>
<protein>
    <submittedName>
        <fullName evidence="5">Serine/threonine/tyrosine kinase 1</fullName>
    </submittedName>
</protein>
<evidence type="ECO:0000256" key="2">
    <source>
        <dbReference type="ARBA" id="ARBA00022840"/>
    </source>
</evidence>
<dbReference type="InterPro" id="IPR001245">
    <property type="entry name" value="Ser-Thr/Tyr_kinase_cat_dom"/>
</dbReference>
<dbReference type="PROSITE" id="PS50011">
    <property type="entry name" value="PROTEIN_KINASE_DOM"/>
    <property type="match status" value="1"/>
</dbReference>
<dbReference type="InterPro" id="IPR050122">
    <property type="entry name" value="RTK"/>
</dbReference>